<evidence type="ECO:0000259" key="1">
    <source>
        <dbReference type="PROSITE" id="PS50965"/>
    </source>
</evidence>
<comment type="caution">
    <text evidence="2">The sequence shown here is derived from an EMBL/GenBank/DDBJ whole genome shotgun (WGS) entry which is preliminary data.</text>
</comment>
<feature type="domain" description="NERD" evidence="1">
    <location>
        <begin position="222"/>
        <end position="338"/>
    </location>
</feature>
<gene>
    <name evidence="2" type="ORF">JF50_15010</name>
</gene>
<proteinExistence type="predicted"/>
<dbReference type="PROSITE" id="PS50965">
    <property type="entry name" value="NERD"/>
    <property type="match status" value="1"/>
</dbReference>
<dbReference type="OrthoDB" id="6308828at2"/>
<sequence>MNRWILFLLIYSGCVASMSTQLDVNQCDRYASELVFLQNNSNLTGSEQARITRLLERVAHYCQSPSDIERTSAEIHARQPVYGISQFKDPKVYQQWQAFFQKPIICHHGEQNFQSAVKCAEQVAKQRQAFEAQLAKKNRQNEHNRRTRIVTTTPVMSESVASVNTIDPAQYKTRHSPSLDINQEPEHFARFGFWLSIVLCGYVLIELGKRAFNHTSCASYKTKKRGFRRTYDALSSKLDKKKYIIVPRSMSPLLQELDIDGVVLSPFGIFTCVCIHHEGDIEANISGEMWHASKEGSSQFFLNPLNASKIRASKLADCIGASCGVRDIVTFNNGVRFYPGRPANCFDNSQVPIEVMRYTQCIFSHEQLRYFEQGLYAASHGLNQSRQTAS</sequence>
<dbReference type="AlphaFoldDB" id="A0A0C1Q549"/>
<dbReference type="EMBL" id="JWIC01000007">
    <property type="protein sequence ID" value="KID55691.1"/>
    <property type="molecule type" value="Genomic_DNA"/>
</dbReference>
<dbReference type="InterPro" id="IPR011528">
    <property type="entry name" value="NERD"/>
</dbReference>
<evidence type="ECO:0000313" key="3">
    <source>
        <dbReference type="Proteomes" id="UP000031327"/>
    </source>
</evidence>
<dbReference type="Pfam" id="PF08378">
    <property type="entry name" value="NERD"/>
    <property type="match status" value="1"/>
</dbReference>
<accession>A0A0C1Q549</accession>
<reference evidence="2 3" key="1">
    <citation type="submission" date="2014-12" db="EMBL/GenBank/DDBJ databases">
        <title>Draft Genome Sequence of Pseudoalteromonas luteoviolacea HI1.</title>
        <authorList>
            <person name="Asahina A.Y."/>
            <person name="Hadfield M.G."/>
        </authorList>
    </citation>
    <scope>NUCLEOTIDE SEQUENCE [LARGE SCALE GENOMIC DNA]</scope>
    <source>
        <strain evidence="2 3">HI1</strain>
    </source>
</reference>
<organism evidence="2 3">
    <name type="scientific">Pseudoalteromonas luteoviolacea</name>
    <dbReference type="NCBI Taxonomy" id="43657"/>
    <lineage>
        <taxon>Bacteria</taxon>
        <taxon>Pseudomonadati</taxon>
        <taxon>Pseudomonadota</taxon>
        <taxon>Gammaproteobacteria</taxon>
        <taxon>Alteromonadales</taxon>
        <taxon>Pseudoalteromonadaceae</taxon>
        <taxon>Pseudoalteromonas</taxon>
    </lineage>
</organism>
<dbReference type="RefSeq" id="WP_039610269.1">
    <property type="nucleotide sequence ID" value="NZ_JWIC01000007.1"/>
</dbReference>
<dbReference type="Proteomes" id="UP000031327">
    <property type="component" value="Unassembled WGS sequence"/>
</dbReference>
<protein>
    <recommendedName>
        <fullName evidence="1">NERD domain-containing protein</fullName>
    </recommendedName>
</protein>
<name>A0A0C1Q549_9GAMM</name>
<evidence type="ECO:0000313" key="2">
    <source>
        <dbReference type="EMBL" id="KID55691.1"/>
    </source>
</evidence>